<dbReference type="Gene3D" id="3.30.160.60">
    <property type="entry name" value="Classic Zinc Finger"/>
    <property type="match status" value="1"/>
</dbReference>
<dbReference type="GO" id="GO:0005634">
    <property type="term" value="C:nucleus"/>
    <property type="evidence" value="ECO:0007669"/>
    <property type="project" value="TreeGrafter"/>
</dbReference>
<keyword evidence="6" id="KW-1185">Reference proteome</keyword>
<evidence type="ECO:0000256" key="3">
    <source>
        <dbReference type="SAM" id="Phobius"/>
    </source>
</evidence>
<feature type="domain" description="C2H2-type" evidence="4">
    <location>
        <begin position="580"/>
        <end position="608"/>
    </location>
</feature>
<feature type="transmembrane region" description="Helical" evidence="3">
    <location>
        <begin position="12"/>
        <end position="33"/>
    </location>
</feature>
<feature type="region of interest" description="Disordered" evidence="2">
    <location>
        <begin position="494"/>
        <end position="520"/>
    </location>
</feature>
<dbReference type="PANTHER" id="PTHR46179:SF19">
    <property type="entry name" value="C2H2 FINGER DOMAIN TRANSCRIPTION FACTOR (EUROFUNG)-RELATED"/>
    <property type="match status" value="1"/>
</dbReference>
<evidence type="ECO:0000256" key="2">
    <source>
        <dbReference type="SAM" id="MobiDB-lite"/>
    </source>
</evidence>
<dbReference type="PANTHER" id="PTHR46179">
    <property type="entry name" value="ZINC FINGER PROTEIN"/>
    <property type="match status" value="1"/>
</dbReference>
<protein>
    <recommendedName>
        <fullName evidence="4">C2H2-type domain-containing protein</fullName>
    </recommendedName>
</protein>
<gene>
    <name evidence="5" type="ORF">PENDEC_c001G06827</name>
</gene>
<dbReference type="OrthoDB" id="6077919at2759"/>
<dbReference type="Proteomes" id="UP000191522">
    <property type="component" value="Unassembled WGS sequence"/>
</dbReference>
<dbReference type="EMBL" id="MDYL01000001">
    <property type="protein sequence ID" value="OQD78206.1"/>
    <property type="molecule type" value="Genomic_DNA"/>
</dbReference>
<keyword evidence="3" id="KW-0472">Membrane</keyword>
<dbReference type="InterPro" id="IPR036236">
    <property type="entry name" value="Znf_C2H2_sf"/>
</dbReference>
<comment type="caution">
    <text evidence="5">The sequence shown here is derived from an EMBL/GenBank/DDBJ whole genome shotgun (WGS) entry which is preliminary data.</text>
</comment>
<dbReference type="SMART" id="SM00355">
    <property type="entry name" value="ZnF_C2H2"/>
    <property type="match status" value="5"/>
</dbReference>
<dbReference type="InterPro" id="IPR013087">
    <property type="entry name" value="Znf_C2H2_type"/>
</dbReference>
<keyword evidence="3" id="KW-0812">Transmembrane</keyword>
<accession>A0A1V6PNV4</accession>
<dbReference type="GO" id="GO:0008270">
    <property type="term" value="F:zinc ion binding"/>
    <property type="evidence" value="ECO:0007669"/>
    <property type="project" value="UniProtKB-KW"/>
</dbReference>
<sequence length="739" mass="82551">MHLVTKGGELHFLHLSTAFTRLFLVFCVLRFLWIHRGPFDIADILYTHSTMEDPQTSWHDPTDVLQGIMVGPDPCHPSDLADFSSGLALADSASNPLLELHLASLEAQNQPAFMGQWSSEPRDFYYPNYPSRLTGDQDAWNPLQVTGVPHPSTMSHMDVSAVADSDCGFSRPHYRTPSESGSQYMGSLHSGDSGYGSTSCATNSVGTSSYGMDSLSSPQIGPKEYGFGDSAVMFDQPHLGTGSLISGDFDYSGSSLEGSVKCDHPSCSWVGKCPSDKRKHEARHRKLFKCDEPNCPRKEGFGTINDLARHKKCVHNKEPERGPKMMYLCFGKSCPRPNKKWPRLDNFKQHLNRMHNEEDGDALLKKSMDWYETAIGRQPSQQNDDSLSQAGTLVETDPTTDMELDSTDAAHQSQNGVDFLSSQAATPRPFSNNHFPETNSQPTQCPALGSKAFTSSLTGEDHSAVTDRGNVKSEAFVSDAADNLINAMTKMINNRGRRPSQHSDEGIEIEPEKSQLSQPQRQMLQKVLSAALDRLSDDTSFTAPEASDDKQDWFQCDICSKRTRLRCEMKKHQKRHERPYGCTFPHCAKSFGSKADWKRHESSQHLHTPSWLCASHDNSKGSPCGRIFYREETYIQHLDQQHRIPKTGTKSTLNASRLDLADQSQFWCGFCNRTIPLHSHGPAALDERFNHIDVEHFKKGERGRSWCFPFAEGQSILDKSAADTSHTPEGNKRKRKASE</sequence>
<evidence type="ECO:0000313" key="6">
    <source>
        <dbReference type="Proteomes" id="UP000191522"/>
    </source>
</evidence>
<dbReference type="OMA" id="VHNKEPE"/>
<feature type="compositionally biased region" description="Basic and acidic residues" evidence="2">
    <location>
        <begin position="501"/>
        <end position="513"/>
    </location>
</feature>
<name>A0A1V6PNV4_PENDC</name>
<feature type="region of interest" description="Disordered" evidence="2">
    <location>
        <begin position="718"/>
        <end position="739"/>
    </location>
</feature>
<organism evidence="5 6">
    <name type="scientific">Penicillium decumbens</name>
    <dbReference type="NCBI Taxonomy" id="69771"/>
    <lineage>
        <taxon>Eukaryota</taxon>
        <taxon>Fungi</taxon>
        <taxon>Dikarya</taxon>
        <taxon>Ascomycota</taxon>
        <taxon>Pezizomycotina</taxon>
        <taxon>Eurotiomycetes</taxon>
        <taxon>Eurotiomycetidae</taxon>
        <taxon>Eurotiales</taxon>
        <taxon>Aspergillaceae</taxon>
        <taxon>Penicillium</taxon>
    </lineage>
</organism>
<evidence type="ECO:0000313" key="5">
    <source>
        <dbReference type="EMBL" id="OQD78206.1"/>
    </source>
</evidence>
<dbReference type="AlphaFoldDB" id="A0A1V6PNV4"/>
<dbReference type="InterPro" id="IPR051061">
    <property type="entry name" value="Zinc_finger_trans_reg"/>
</dbReference>
<dbReference type="STRING" id="69771.A0A1V6PNV4"/>
<feature type="domain" description="C2H2-type" evidence="4">
    <location>
        <begin position="554"/>
        <end position="581"/>
    </location>
</feature>
<keyword evidence="3" id="KW-1133">Transmembrane helix</keyword>
<keyword evidence="1" id="KW-0863">Zinc-finger</keyword>
<proteinExistence type="predicted"/>
<dbReference type="SUPFAM" id="SSF57667">
    <property type="entry name" value="beta-beta-alpha zinc fingers"/>
    <property type="match status" value="1"/>
</dbReference>
<keyword evidence="1" id="KW-0479">Metal-binding</keyword>
<evidence type="ECO:0000259" key="4">
    <source>
        <dbReference type="PROSITE" id="PS50157"/>
    </source>
</evidence>
<dbReference type="PROSITE" id="PS50157">
    <property type="entry name" value="ZINC_FINGER_C2H2_2"/>
    <property type="match status" value="2"/>
</dbReference>
<keyword evidence="1" id="KW-0862">Zinc</keyword>
<reference evidence="6" key="1">
    <citation type="journal article" date="2017" name="Nat. Microbiol.">
        <title>Global analysis of biosynthetic gene clusters reveals vast potential of secondary metabolite production in Penicillium species.</title>
        <authorList>
            <person name="Nielsen J.C."/>
            <person name="Grijseels S."/>
            <person name="Prigent S."/>
            <person name="Ji B."/>
            <person name="Dainat J."/>
            <person name="Nielsen K.F."/>
            <person name="Frisvad J.C."/>
            <person name="Workman M."/>
            <person name="Nielsen J."/>
        </authorList>
    </citation>
    <scope>NUCLEOTIDE SEQUENCE [LARGE SCALE GENOMIC DNA]</scope>
    <source>
        <strain evidence="6">IBT 11843</strain>
    </source>
</reference>
<dbReference type="PROSITE" id="PS00028">
    <property type="entry name" value="ZINC_FINGER_C2H2_1"/>
    <property type="match status" value="1"/>
</dbReference>
<evidence type="ECO:0000256" key="1">
    <source>
        <dbReference type="PROSITE-ProRule" id="PRU00042"/>
    </source>
</evidence>
<dbReference type="GO" id="GO:0006357">
    <property type="term" value="P:regulation of transcription by RNA polymerase II"/>
    <property type="evidence" value="ECO:0007669"/>
    <property type="project" value="TreeGrafter"/>
</dbReference>